<feature type="domain" description="C2H2-type" evidence="2">
    <location>
        <begin position="273"/>
        <end position="299"/>
    </location>
</feature>
<proteinExistence type="predicted"/>
<dbReference type="Proteomes" id="UP000759131">
    <property type="component" value="Unassembled WGS sequence"/>
</dbReference>
<dbReference type="SMART" id="SM00355">
    <property type="entry name" value="ZnF_C2H2"/>
    <property type="match status" value="6"/>
</dbReference>
<feature type="domain" description="C2H2-type" evidence="2">
    <location>
        <begin position="426"/>
        <end position="450"/>
    </location>
</feature>
<dbReference type="InterPro" id="IPR013087">
    <property type="entry name" value="Znf_C2H2_type"/>
</dbReference>
<reference evidence="3" key="1">
    <citation type="submission" date="2020-11" db="EMBL/GenBank/DDBJ databases">
        <authorList>
            <person name="Tran Van P."/>
        </authorList>
    </citation>
    <scope>NUCLEOTIDE SEQUENCE</scope>
</reference>
<dbReference type="EMBL" id="OC854743">
    <property type="protein sequence ID" value="CAD7620226.1"/>
    <property type="molecule type" value="Genomic_DNA"/>
</dbReference>
<evidence type="ECO:0000313" key="4">
    <source>
        <dbReference type="Proteomes" id="UP000759131"/>
    </source>
</evidence>
<protein>
    <recommendedName>
        <fullName evidence="2">C2H2-type domain-containing protein</fullName>
    </recommendedName>
</protein>
<evidence type="ECO:0000256" key="1">
    <source>
        <dbReference type="SAM" id="MobiDB-lite"/>
    </source>
</evidence>
<evidence type="ECO:0000313" key="3">
    <source>
        <dbReference type="EMBL" id="CAD7620226.1"/>
    </source>
</evidence>
<dbReference type="AlphaFoldDB" id="A0A7R9PTP4"/>
<organism evidence="3">
    <name type="scientific">Medioppia subpectinata</name>
    <dbReference type="NCBI Taxonomy" id="1979941"/>
    <lineage>
        <taxon>Eukaryota</taxon>
        <taxon>Metazoa</taxon>
        <taxon>Ecdysozoa</taxon>
        <taxon>Arthropoda</taxon>
        <taxon>Chelicerata</taxon>
        <taxon>Arachnida</taxon>
        <taxon>Acari</taxon>
        <taxon>Acariformes</taxon>
        <taxon>Sarcoptiformes</taxon>
        <taxon>Oribatida</taxon>
        <taxon>Brachypylina</taxon>
        <taxon>Oppioidea</taxon>
        <taxon>Oppiidae</taxon>
        <taxon>Medioppia</taxon>
    </lineage>
</organism>
<gene>
    <name evidence="3" type="ORF">OSB1V03_LOCUS720</name>
</gene>
<feature type="domain" description="C2H2-type" evidence="2">
    <location>
        <begin position="579"/>
        <end position="604"/>
    </location>
</feature>
<name>A0A7R9PTP4_9ACAR</name>
<feature type="domain" description="C2H2-type" evidence="2">
    <location>
        <begin position="517"/>
        <end position="542"/>
    </location>
</feature>
<evidence type="ECO:0000259" key="2">
    <source>
        <dbReference type="SMART" id="SM00355"/>
    </source>
</evidence>
<feature type="compositionally biased region" description="Polar residues" evidence="1">
    <location>
        <begin position="173"/>
        <end position="185"/>
    </location>
</feature>
<accession>A0A7R9PTP4</accession>
<keyword evidence="4" id="KW-1185">Reference proteome</keyword>
<feature type="domain" description="C2H2-type" evidence="2">
    <location>
        <begin position="545"/>
        <end position="569"/>
    </location>
</feature>
<feature type="domain" description="C2H2-type" evidence="2">
    <location>
        <begin position="301"/>
        <end position="326"/>
    </location>
</feature>
<feature type="region of interest" description="Disordered" evidence="1">
    <location>
        <begin position="166"/>
        <end position="185"/>
    </location>
</feature>
<sequence length="604" mass="68056">MASNPTSVLVSIKTLRPEVDDYWLSIPAVLKTIDGLKRQILTNDCIDKDMDDVQLYLSGGLLRGHSSIGDVLRDRDRIELRVKCLNKKRINSSADSTSGHKRCKCLVNECKTVVDSDDGSLSGGSAVQTIVKTEGISGNQLNDFTGNAEIMARIYKWEQMKRQLQDNRDGESSIDSSTSVATISGTKSSSAPKVFIKSEFKHKTDTKNADKSVINETKGSEKVVIKSETIGSNVCRPDFTASISSATAVVRQSGDNCLQRPSGSDQRGGKRLRVCRERDCGYCGPTGNLFEFKQHILVHRIPCYLCFGFTFTGTQQHLESHYRRLHPDHYSNRPFINAYKKSDQSVNNESNDRVTENVVVLESESNGIIDFERNSTASISLATAVDTQSGDECHTRSVATNAKTPEAGPQWTEALVGRERKRVANFTCGRVGCDYKTDSRQDFKQHMTIHWRKVRSCCGQYFRWSKQLIAHQFKSHPNGTDSMASISSAVTAVATQVTKPDAWQPCDGHRVAEPMIFECCSPGCDYKTDNRHHFLLHKHDIHHQFMCEFCDRQSFRTAYRLAKHHRRAHPNDFPDIPWIKCTHEGCVYQTKDTLLLRKHIKKRH</sequence>
<dbReference type="EMBL" id="CAJPIZ010000168">
    <property type="protein sequence ID" value="CAG2100656.1"/>
    <property type="molecule type" value="Genomic_DNA"/>
</dbReference>